<proteinExistence type="predicted"/>
<dbReference type="EMBL" id="CP040896">
    <property type="protein sequence ID" value="QDA58841.1"/>
    <property type="molecule type" value="Genomic_DNA"/>
</dbReference>
<feature type="transmembrane region" description="Helical" evidence="1">
    <location>
        <begin position="6"/>
        <end position="25"/>
    </location>
</feature>
<dbReference type="Proteomes" id="UP000305398">
    <property type="component" value="Chromosome"/>
</dbReference>
<dbReference type="InterPro" id="IPR021994">
    <property type="entry name" value="DUF3592"/>
</dbReference>
<organism evidence="3 4">
    <name type="scientific">Hymenobacter jejuensis</name>
    <dbReference type="NCBI Taxonomy" id="2502781"/>
    <lineage>
        <taxon>Bacteria</taxon>
        <taxon>Pseudomonadati</taxon>
        <taxon>Bacteroidota</taxon>
        <taxon>Cytophagia</taxon>
        <taxon>Cytophagales</taxon>
        <taxon>Hymenobacteraceae</taxon>
        <taxon>Hymenobacter</taxon>
    </lineage>
</organism>
<dbReference type="KEGG" id="hyj:FHG12_01440"/>
<reference evidence="3 4" key="1">
    <citation type="submission" date="2019-06" db="EMBL/GenBank/DDBJ databases">
        <authorList>
            <person name="Srinivasan S."/>
        </authorList>
    </citation>
    <scope>NUCLEOTIDE SEQUENCE [LARGE SCALE GENOMIC DNA]</scope>
    <source>
        <strain evidence="3 4">17J68-5</strain>
    </source>
</reference>
<dbReference type="AlphaFoldDB" id="A0A5B7ZUP2"/>
<evidence type="ECO:0000259" key="2">
    <source>
        <dbReference type="Pfam" id="PF12158"/>
    </source>
</evidence>
<accession>A0A5B7ZUP2</accession>
<evidence type="ECO:0000256" key="1">
    <source>
        <dbReference type="SAM" id="Phobius"/>
    </source>
</evidence>
<dbReference type="Pfam" id="PF12158">
    <property type="entry name" value="DUF3592"/>
    <property type="match status" value="1"/>
</dbReference>
<sequence length="108" mass="12164">MGFELDAFDVFVLAAMAAMLVLVCLEAKRHNDRMQTHGARVQGVIVRNKIQWGRIMTVRPIVRFTTRDGQTVEALSEHGLAFAIPRYSEGATVTVVYNQENPNEFDIL</sequence>
<name>A0A5B7ZUP2_9BACT</name>
<dbReference type="RefSeq" id="WP_139513862.1">
    <property type="nucleotide sequence ID" value="NZ_CP040896.1"/>
</dbReference>
<evidence type="ECO:0000313" key="4">
    <source>
        <dbReference type="Proteomes" id="UP000305398"/>
    </source>
</evidence>
<keyword evidence="1" id="KW-0472">Membrane</keyword>
<gene>
    <name evidence="3" type="ORF">FHG12_01440</name>
</gene>
<feature type="domain" description="DUF3592" evidence="2">
    <location>
        <begin position="42"/>
        <end position="105"/>
    </location>
</feature>
<keyword evidence="4" id="KW-1185">Reference proteome</keyword>
<keyword evidence="1" id="KW-0812">Transmembrane</keyword>
<protein>
    <submittedName>
        <fullName evidence="3">DUF3592 domain-containing protein</fullName>
    </submittedName>
</protein>
<evidence type="ECO:0000313" key="3">
    <source>
        <dbReference type="EMBL" id="QDA58841.1"/>
    </source>
</evidence>
<dbReference type="OrthoDB" id="884541at2"/>
<keyword evidence="1" id="KW-1133">Transmembrane helix</keyword>